<dbReference type="Gene3D" id="3.90.245.10">
    <property type="entry name" value="Ribonucleoside hydrolase-like"/>
    <property type="match status" value="1"/>
</dbReference>
<dbReference type="PANTHER" id="PTHR12304:SF1">
    <property type="entry name" value="URIDINE NUCLEOSIDASE 1"/>
    <property type="match status" value="1"/>
</dbReference>
<proteinExistence type="inferred from homology"/>
<evidence type="ECO:0000313" key="5">
    <source>
        <dbReference type="EMBL" id="KAG0478633.1"/>
    </source>
</evidence>
<accession>A0A835QVF7</accession>
<dbReference type="InterPro" id="IPR036452">
    <property type="entry name" value="Ribo_hydro-like"/>
</dbReference>
<dbReference type="GO" id="GO:0006152">
    <property type="term" value="P:purine nucleoside catabolic process"/>
    <property type="evidence" value="ECO:0007669"/>
    <property type="project" value="TreeGrafter"/>
</dbReference>
<reference evidence="5 6" key="1">
    <citation type="journal article" date="2020" name="Nat. Food">
        <title>A phased Vanilla planifolia genome enables genetic improvement of flavour and production.</title>
        <authorList>
            <person name="Hasing T."/>
            <person name="Tang H."/>
            <person name="Brym M."/>
            <person name="Khazi F."/>
            <person name="Huang T."/>
            <person name="Chambers A.H."/>
        </authorList>
    </citation>
    <scope>NUCLEOTIDE SEQUENCE [LARGE SCALE GENOMIC DNA]</scope>
    <source>
        <tissue evidence="5">Leaf</tissue>
    </source>
</reference>
<dbReference type="Proteomes" id="UP000639772">
    <property type="component" value="Chromosome 6"/>
</dbReference>
<dbReference type="AlphaFoldDB" id="A0A835QVF7"/>
<evidence type="ECO:0000313" key="6">
    <source>
        <dbReference type="Proteomes" id="UP000639772"/>
    </source>
</evidence>
<gene>
    <name evidence="5" type="ORF">HPP92_013352</name>
</gene>
<sequence>MESTIGSLDSSVNQVFLGGQKVIIDTDPGIDDSMTILMAFQTPEVEVIGLTTIFGNVSTVDATRNALFLCEIAGRPDVQVAEGAHEPLKGGEPRIADFVHGSNGLGEIYLPPPSGKKVERSASSF</sequence>
<evidence type="ECO:0000259" key="4">
    <source>
        <dbReference type="Pfam" id="PF01156"/>
    </source>
</evidence>
<comment type="similarity">
    <text evidence="1">Belongs to the IUNH family.</text>
</comment>
<dbReference type="EMBL" id="JADCNM010000006">
    <property type="protein sequence ID" value="KAG0478633.1"/>
    <property type="molecule type" value="Genomic_DNA"/>
</dbReference>
<protein>
    <recommendedName>
        <fullName evidence="4">Inosine/uridine-preferring nucleoside hydrolase domain-containing protein</fullName>
    </recommendedName>
</protein>
<keyword evidence="3" id="KW-0326">Glycosidase</keyword>
<dbReference type="Pfam" id="PF01156">
    <property type="entry name" value="IU_nuc_hydro"/>
    <property type="match status" value="1"/>
</dbReference>
<evidence type="ECO:0000256" key="1">
    <source>
        <dbReference type="ARBA" id="ARBA00009176"/>
    </source>
</evidence>
<dbReference type="GO" id="GO:0005829">
    <property type="term" value="C:cytosol"/>
    <property type="evidence" value="ECO:0007669"/>
    <property type="project" value="TreeGrafter"/>
</dbReference>
<keyword evidence="2" id="KW-0378">Hydrolase</keyword>
<evidence type="ECO:0000256" key="2">
    <source>
        <dbReference type="ARBA" id="ARBA00022801"/>
    </source>
</evidence>
<dbReference type="GO" id="GO:0008477">
    <property type="term" value="F:purine nucleosidase activity"/>
    <property type="evidence" value="ECO:0007669"/>
    <property type="project" value="TreeGrafter"/>
</dbReference>
<evidence type="ECO:0000256" key="3">
    <source>
        <dbReference type="ARBA" id="ARBA00023295"/>
    </source>
</evidence>
<dbReference type="SUPFAM" id="SSF53590">
    <property type="entry name" value="Nucleoside hydrolase"/>
    <property type="match status" value="1"/>
</dbReference>
<dbReference type="InterPro" id="IPR023186">
    <property type="entry name" value="IUNH"/>
</dbReference>
<comment type="caution">
    <text evidence="5">The sequence shown here is derived from an EMBL/GenBank/DDBJ whole genome shotgun (WGS) entry which is preliminary data.</text>
</comment>
<dbReference type="PANTHER" id="PTHR12304">
    <property type="entry name" value="INOSINE-URIDINE PREFERRING NUCLEOSIDE HYDROLASE"/>
    <property type="match status" value="1"/>
</dbReference>
<name>A0A835QVF7_VANPL</name>
<dbReference type="OrthoDB" id="432381at2759"/>
<feature type="domain" description="Inosine/uridine-preferring nucleoside hydrolase" evidence="4">
    <location>
        <begin position="22"/>
        <end position="122"/>
    </location>
</feature>
<organism evidence="5 6">
    <name type="scientific">Vanilla planifolia</name>
    <name type="common">Vanilla</name>
    <dbReference type="NCBI Taxonomy" id="51239"/>
    <lineage>
        <taxon>Eukaryota</taxon>
        <taxon>Viridiplantae</taxon>
        <taxon>Streptophyta</taxon>
        <taxon>Embryophyta</taxon>
        <taxon>Tracheophyta</taxon>
        <taxon>Spermatophyta</taxon>
        <taxon>Magnoliopsida</taxon>
        <taxon>Liliopsida</taxon>
        <taxon>Asparagales</taxon>
        <taxon>Orchidaceae</taxon>
        <taxon>Vanilloideae</taxon>
        <taxon>Vanilleae</taxon>
        <taxon>Vanilla</taxon>
    </lineage>
</organism>
<dbReference type="InterPro" id="IPR001910">
    <property type="entry name" value="Inosine/uridine_hydrolase_dom"/>
</dbReference>